<keyword evidence="2" id="KW-1185">Reference proteome</keyword>
<dbReference type="NCBIfam" id="TIGR02671">
    <property type="entry name" value="cas_csx9"/>
    <property type="match status" value="1"/>
</dbReference>
<gene>
    <name evidence="1" type="primary">cas8a2</name>
    <name evidence="1" type="ORF">IG193_08770</name>
</gene>
<reference evidence="1 2" key="1">
    <citation type="submission" date="2020-10" db="EMBL/GenBank/DDBJ databases">
        <title>Thermofilum lucidum 3507LT sp. nov. a novel member of Thermofilaceae family isolated from Chile hot spring, and proposal of description order Thermofilales.</title>
        <authorList>
            <person name="Zayulina K.S."/>
            <person name="Elcheninov A.G."/>
            <person name="Toshchakov S.V."/>
            <person name="Kublanov I.V."/>
        </authorList>
    </citation>
    <scope>NUCLEOTIDE SEQUENCE [LARGE SCALE GENOMIC DNA]</scope>
    <source>
        <strain evidence="1 2">3507LT</strain>
    </source>
</reference>
<dbReference type="EMBL" id="CP062310">
    <property type="protein sequence ID" value="QOJ78823.1"/>
    <property type="molecule type" value="Genomic_DNA"/>
</dbReference>
<dbReference type="RefSeq" id="WP_192818795.1">
    <property type="nucleotide sequence ID" value="NZ_CP062310.1"/>
</dbReference>
<dbReference type="InParanoid" id="A0A7L9FIH2"/>
<evidence type="ECO:0000313" key="1">
    <source>
        <dbReference type="EMBL" id="QOJ78823.1"/>
    </source>
</evidence>
<evidence type="ECO:0000313" key="2">
    <source>
        <dbReference type="Proteomes" id="UP000594121"/>
    </source>
</evidence>
<dbReference type="Proteomes" id="UP000594121">
    <property type="component" value="Chromosome"/>
</dbReference>
<dbReference type="InterPro" id="IPR013488">
    <property type="entry name" value="CRISPR-assoc_prot_Csx9/Cas8a2"/>
</dbReference>
<proteinExistence type="predicted"/>
<protein>
    <submittedName>
        <fullName evidence="1">Type I-A CRISPR-associated protein Cas8a2/Csx9</fullName>
    </submittedName>
</protein>
<dbReference type="KEGG" id="thel:IG193_08770"/>
<dbReference type="AlphaFoldDB" id="A0A7L9FIH2"/>
<dbReference type="Pfam" id="PF09658">
    <property type="entry name" value="Cas_Csx9"/>
    <property type="match status" value="1"/>
</dbReference>
<name>A0A7L9FIH2_9CREN</name>
<organism evidence="1 2">
    <name type="scientific">Infirmifilum lucidum</name>
    <dbReference type="NCBI Taxonomy" id="2776706"/>
    <lineage>
        <taxon>Archaea</taxon>
        <taxon>Thermoproteota</taxon>
        <taxon>Thermoprotei</taxon>
        <taxon>Thermofilales</taxon>
        <taxon>Thermofilaceae</taxon>
        <taxon>Infirmifilum</taxon>
    </lineage>
</organism>
<sequence length="407" mass="45790">MTVSLTTGLFSELVSQGLAYLYVYSLYGVPLDDPSVDQRVADIFEYVVKELERDKEYLASSEVAGHFKSHYFAGDRGVLLRWYGGGEQPAQHTELMLYVMKGTAGLLRQGQVSFAKSMQAVSGLSYGVPFKGLMAIPPAIIKQPEFYEKQTLFLKPTSGPDADIEVDPVWFAVLALGFMLGFGGYYDGAYHVFTKPGLPPTLEGVSAVPLDKLKDIVDSLSTLTAASRRERPTTVSEEIFALQLSIAVAKSERALPREVFPFCLYEIEYIANTYTLTRSVFVNIEPLVTYFEKYYEVLRKEVTGLSKEEALKPLKAVVGLAARELSERFKQRASREAGEPLAYLFVKDFYRAVMSGNARLLEESLLRFLRELDVALHAREVPREYRDDLQRFRGERNVKAMVEAVLR</sequence>
<dbReference type="GeneID" id="59149984"/>
<accession>A0A7L9FIH2</accession>